<protein>
    <submittedName>
        <fullName evidence="1">Uncharacterized protein</fullName>
    </submittedName>
</protein>
<dbReference type="AlphaFoldDB" id="A0A0D0B948"/>
<reference evidence="1 2" key="1">
    <citation type="submission" date="2014-04" db="EMBL/GenBank/DDBJ databases">
        <authorList>
            <consortium name="DOE Joint Genome Institute"/>
            <person name="Kuo A."/>
            <person name="Ruytinx J."/>
            <person name="Rineau F."/>
            <person name="Colpaert J."/>
            <person name="Kohler A."/>
            <person name="Nagy L.G."/>
            <person name="Floudas D."/>
            <person name="Copeland A."/>
            <person name="Barry K.W."/>
            <person name="Cichocki N."/>
            <person name="Veneault-Fourrey C."/>
            <person name="LaButti K."/>
            <person name="Lindquist E.A."/>
            <person name="Lipzen A."/>
            <person name="Lundell T."/>
            <person name="Morin E."/>
            <person name="Murat C."/>
            <person name="Sun H."/>
            <person name="Tunlid A."/>
            <person name="Henrissat B."/>
            <person name="Grigoriev I.V."/>
            <person name="Hibbett D.S."/>
            <person name="Martin F."/>
            <person name="Nordberg H.P."/>
            <person name="Cantor M.N."/>
            <person name="Hua S.X."/>
        </authorList>
    </citation>
    <scope>NUCLEOTIDE SEQUENCE [LARGE SCALE GENOMIC DNA]</scope>
    <source>
        <strain evidence="1 2">UH-Slu-Lm8-n1</strain>
    </source>
</reference>
<gene>
    <name evidence="1" type="ORF">CY34DRAFT_441442</name>
</gene>
<dbReference type="HOGENOM" id="CLU_2689455_0_0_1"/>
<dbReference type="EMBL" id="KN835161">
    <property type="protein sequence ID" value="KIK46299.1"/>
    <property type="molecule type" value="Genomic_DNA"/>
</dbReference>
<organism evidence="1 2">
    <name type="scientific">Suillus luteus UH-Slu-Lm8-n1</name>
    <dbReference type="NCBI Taxonomy" id="930992"/>
    <lineage>
        <taxon>Eukaryota</taxon>
        <taxon>Fungi</taxon>
        <taxon>Dikarya</taxon>
        <taxon>Basidiomycota</taxon>
        <taxon>Agaricomycotina</taxon>
        <taxon>Agaricomycetes</taxon>
        <taxon>Agaricomycetidae</taxon>
        <taxon>Boletales</taxon>
        <taxon>Suillineae</taxon>
        <taxon>Suillaceae</taxon>
        <taxon>Suillus</taxon>
    </lineage>
</organism>
<proteinExistence type="predicted"/>
<accession>A0A0D0B948</accession>
<evidence type="ECO:0000313" key="1">
    <source>
        <dbReference type="EMBL" id="KIK46299.1"/>
    </source>
</evidence>
<keyword evidence="2" id="KW-1185">Reference proteome</keyword>
<name>A0A0D0B948_9AGAM</name>
<evidence type="ECO:0000313" key="2">
    <source>
        <dbReference type="Proteomes" id="UP000054485"/>
    </source>
</evidence>
<dbReference type="Proteomes" id="UP000054485">
    <property type="component" value="Unassembled WGS sequence"/>
</dbReference>
<sequence>MLTKYIQECGSGDLLSRVLCTDSSSSDVWSIICAYPRGLPSASLWNGRRTLFCAEPHRRLYHPSHQDFHYTGQW</sequence>
<reference evidence="2" key="2">
    <citation type="submission" date="2015-01" db="EMBL/GenBank/DDBJ databases">
        <title>Evolutionary Origins and Diversification of the Mycorrhizal Mutualists.</title>
        <authorList>
            <consortium name="DOE Joint Genome Institute"/>
            <consortium name="Mycorrhizal Genomics Consortium"/>
            <person name="Kohler A."/>
            <person name="Kuo A."/>
            <person name="Nagy L.G."/>
            <person name="Floudas D."/>
            <person name="Copeland A."/>
            <person name="Barry K.W."/>
            <person name="Cichocki N."/>
            <person name="Veneault-Fourrey C."/>
            <person name="LaButti K."/>
            <person name="Lindquist E.A."/>
            <person name="Lipzen A."/>
            <person name="Lundell T."/>
            <person name="Morin E."/>
            <person name="Murat C."/>
            <person name="Riley R."/>
            <person name="Ohm R."/>
            <person name="Sun H."/>
            <person name="Tunlid A."/>
            <person name="Henrissat B."/>
            <person name="Grigoriev I.V."/>
            <person name="Hibbett D.S."/>
            <person name="Martin F."/>
        </authorList>
    </citation>
    <scope>NUCLEOTIDE SEQUENCE [LARGE SCALE GENOMIC DNA]</scope>
    <source>
        <strain evidence="2">UH-Slu-Lm8-n1</strain>
    </source>
</reference>
<dbReference type="InParanoid" id="A0A0D0B948"/>